<accession>A0ABU6CVX4</accession>
<evidence type="ECO:0000313" key="2">
    <source>
        <dbReference type="Proteomes" id="UP001308005"/>
    </source>
</evidence>
<organism evidence="1 2">
    <name type="scientific">Candidatus Thiothrix phosphatis</name>
    <dbReference type="NCBI Taxonomy" id="3112415"/>
    <lineage>
        <taxon>Bacteria</taxon>
        <taxon>Pseudomonadati</taxon>
        <taxon>Pseudomonadota</taxon>
        <taxon>Gammaproteobacteria</taxon>
        <taxon>Thiotrichales</taxon>
        <taxon>Thiotrichaceae</taxon>
        <taxon>Thiothrix</taxon>
    </lineage>
</organism>
<dbReference type="SUPFAM" id="SSF52402">
    <property type="entry name" value="Adenine nucleotide alpha hydrolases-like"/>
    <property type="match status" value="1"/>
</dbReference>
<dbReference type="Proteomes" id="UP001308005">
    <property type="component" value="Unassembled WGS sequence"/>
</dbReference>
<protein>
    <recommendedName>
        <fullName evidence="3">N-acetyl sugar amidotransferase</fullName>
    </recommendedName>
</protein>
<name>A0ABU6CVX4_9GAMM</name>
<gene>
    <name evidence="1" type="ORF">VSS37_07075</name>
</gene>
<sequence length="362" mass="41483">MKMKRCTKCLVPDRVPGISLSADGICNLCRDEAALVRETAKAEEARYAYEADFQKTLAECRGQGEYDCLVPLSGGKDSVYLLYRLAVELKLKVLAFTVDINIPALAWDNIRRALGKLNIDHLSYTPSQEFYKKTFRYLLRNQEERGAVYTLSYVYAPLFEGDAIKLAIEKGIPLVLAGYSPGQPEPERMLYEFSRTLICETDWTPPELVSCGEFSADELGRFYNPKRYPKGTRFPRYLAPFHAWPYNQEEIMRKVVEYGLVASSKHASPIHSNYPINWLLMYSDLQAFGYNPYAPEFSSLIRHGKANRNYWRIMGPVVDFLIRKRVGPGKEVTRSLDWLGLTADDLRITRPRGAYDPVLEQR</sequence>
<comment type="caution">
    <text evidence="1">The sequence shown here is derived from an EMBL/GenBank/DDBJ whole genome shotgun (WGS) entry which is preliminary data.</text>
</comment>
<reference evidence="2" key="1">
    <citation type="submission" date="2023-07" db="EMBL/GenBank/DDBJ databases">
        <title>The carbon used by Thiothrix.</title>
        <authorList>
            <person name="Chen L."/>
        </authorList>
    </citation>
    <scope>NUCLEOTIDE SEQUENCE [LARGE SCALE GENOMIC DNA]</scope>
</reference>
<proteinExistence type="predicted"/>
<dbReference type="RefSeq" id="WP_324694100.1">
    <property type="nucleotide sequence ID" value="NZ_JAYMYJ010000056.1"/>
</dbReference>
<dbReference type="Gene3D" id="3.40.50.620">
    <property type="entry name" value="HUPs"/>
    <property type="match status" value="1"/>
</dbReference>
<keyword evidence="2" id="KW-1185">Reference proteome</keyword>
<dbReference type="InterPro" id="IPR014729">
    <property type="entry name" value="Rossmann-like_a/b/a_fold"/>
</dbReference>
<dbReference type="EMBL" id="JAYMYJ010000056">
    <property type="protein sequence ID" value="MEB4590736.1"/>
    <property type="molecule type" value="Genomic_DNA"/>
</dbReference>
<evidence type="ECO:0008006" key="3">
    <source>
        <dbReference type="Google" id="ProtNLM"/>
    </source>
</evidence>
<evidence type="ECO:0000313" key="1">
    <source>
        <dbReference type="EMBL" id="MEB4590736.1"/>
    </source>
</evidence>